<dbReference type="FunFam" id="3.40.50.300:FF:000605">
    <property type="entry name" value="multidrug resistance-associated protein 5 isoform X1"/>
    <property type="match status" value="1"/>
</dbReference>
<dbReference type="CDD" id="cd03250">
    <property type="entry name" value="ABCC_MRP_domain1"/>
    <property type="match status" value="1"/>
</dbReference>
<keyword evidence="17" id="KW-0333">Golgi apparatus</keyword>
<organism evidence="34 35">
    <name type="scientific">Astyanax mexicanus</name>
    <name type="common">Blind cave fish</name>
    <name type="synonym">Astyanax fasciatus mexicanus</name>
    <dbReference type="NCBI Taxonomy" id="7994"/>
    <lineage>
        <taxon>Eukaryota</taxon>
        <taxon>Metazoa</taxon>
        <taxon>Chordata</taxon>
        <taxon>Craniata</taxon>
        <taxon>Vertebrata</taxon>
        <taxon>Euteleostomi</taxon>
        <taxon>Actinopterygii</taxon>
        <taxon>Neopterygii</taxon>
        <taxon>Teleostei</taxon>
        <taxon>Ostariophysi</taxon>
        <taxon>Characiformes</taxon>
        <taxon>Characoidei</taxon>
        <taxon>Acestrorhamphidae</taxon>
        <taxon>Acestrorhamphinae</taxon>
        <taxon>Astyanax</taxon>
    </lineage>
</organism>
<evidence type="ECO:0000256" key="13">
    <source>
        <dbReference type="ARBA" id="ARBA00022753"/>
    </source>
</evidence>
<feature type="transmembrane region" description="Helical" evidence="31">
    <location>
        <begin position="736"/>
        <end position="755"/>
    </location>
</feature>
<dbReference type="InterPro" id="IPR036640">
    <property type="entry name" value="ABC1_TM_sf"/>
</dbReference>
<dbReference type="SMART" id="SM00382">
    <property type="entry name" value="AAA"/>
    <property type="match status" value="1"/>
</dbReference>
<evidence type="ECO:0000256" key="2">
    <source>
        <dbReference type="ARBA" id="ARBA00004463"/>
    </source>
</evidence>
<feature type="transmembrane region" description="Helical" evidence="31">
    <location>
        <begin position="817"/>
        <end position="840"/>
    </location>
</feature>
<keyword evidence="9" id="KW-0597">Phosphoprotein</keyword>
<dbReference type="Gene3D" id="3.40.50.300">
    <property type="entry name" value="P-loop containing nucleotide triphosphate hydrolases"/>
    <property type="match status" value="1"/>
</dbReference>
<feature type="transmembrane region" description="Helical" evidence="31">
    <location>
        <begin position="16"/>
        <end position="38"/>
    </location>
</feature>
<evidence type="ECO:0000259" key="32">
    <source>
        <dbReference type="PROSITE" id="PS50893"/>
    </source>
</evidence>
<dbReference type="InterPro" id="IPR027417">
    <property type="entry name" value="P-loop_NTPase"/>
</dbReference>
<dbReference type="PANTHER" id="PTHR24223">
    <property type="entry name" value="ATP-BINDING CASSETTE SUB-FAMILY C"/>
    <property type="match status" value="1"/>
</dbReference>
<feature type="transmembrane region" description="Helical" evidence="31">
    <location>
        <begin position="123"/>
        <end position="144"/>
    </location>
</feature>
<evidence type="ECO:0000256" key="6">
    <source>
        <dbReference type="ARBA" id="ARBA00012191"/>
    </source>
</evidence>
<comment type="catalytic activity">
    <reaction evidence="27">
        <text>3',5'-cyclic GMP(in) + ATP + H2O = 3',5'-cyclic GMP(out) + ADP + phosphate + H(+)</text>
        <dbReference type="Rhea" id="RHEA:66188"/>
        <dbReference type="ChEBI" id="CHEBI:15377"/>
        <dbReference type="ChEBI" id="CHEBI:15378"/>
        <dbReference type="ChEBI" id="CHEBI:30616"/>
        <dbReference type="ChEBI" id="CHEBI:43474"/>
        <dbReference type="ChEBI" id="CHEBI:57746"/>
        <dbReference type="ChEBI" id="CHEBI:456216"/>
    </reaction>
    <physiologicalReaction direction="left-to-right" evidence="27">
        <dbReference type="Rhea" id="RHEA:66189"/>
    </physiologicalReaction>
</comment>
<sequence>NLINMCSNDGQRMFEAAAMGSLLAGGPLVAVLGMAYNLSVLGPTSLLGSAVFILFYPTMMFSSRLTAYFRRKGVAVTDQRVQKMNEILNYIKFIKMYAWVKAFSQAVRRIRDEERQILERTGYFQSITVGVAPIVVVIASVATFTTHMLLGYDLTAAQAFTVVTVFNAMTFALKVTPFSVKSLSEASVAMERFKSVLMMAEVKSIRELPQKPNAAVELSGASLAWDTAGHSAQPTPRGTPYVGLSQRVARKKRQQKGDAKNCGMGEDEQDRDLFTDITGDTPSAVEDHTLHVPTISQRLQRTLHCIDLTIEQGKLVGICGSVGSGKTSLISAILGQMTLLEGTVAVNGNFAYVAQQAWIVNATLRDNILFGKEFEEERYQAVLSACCMRPDLAILPNADLTEIGERGANLSGGQRQRISLARALYSDRSIYILDDPLSALDAHVGNHIFNNAIKKQLRGKTIIFVTHQLQYLVDCDDVIFMREGNITEQGTHEDLMNLNGDYAAMFNNLQLGEAPFIEVPNKTSGSSLKKPSENTKAGSGKKEKPPSRLMQVEEQGKGSVPCAVYGVYIQALGGLPVFFMIMTLFVFNVGSTAFSNWWLSYWIKQGSGNTTVMVGNSSMLSESMRDNPLMQHYAAVYTMSMGIMLLLKFLRGIVFVKGTLRASSNLHEELFRKILRSPMKFFDTTPTARILNRFSKDMDEVDTRLPFQAEMFIQNLILVLFCLGVISSVFPWFLVAVGPLVLLFTLLHAVSRVFIRELKRLDNVTQSPFLSHIASSIQGLSTVHAYGKGDEFLKRYQELLDQNQAPFYLFSCAMRWLAVRLDVISVALISITALMIVLMHGQIPPAYAGLAISYAVQFCLTLLSYYMIHFVLILDEATAAMDTETDALIQETIRNSFQDCTTLTIAHRVHTVLNCDRIMVLNQGQVVEFDEPSRLLANENSRFCAMLAALENKISVRG</sequence>
<dbReference type="InterPro" id="IPR050173">
    <property type="entry name" value="ABC_transporter_C-like"/>
</dbReference>
<dbReference type="FunFam" id="1.20.1560.10:FF:000012">
    <property type="entry name" value="ATP binding cassette subfamily C member 5"/>
    <property type="match status" value="1"/>
</dbReference>
<protein>
    <recommendedName>
        <fullName evidence="28">ATP-binding cassette sub-family C member 5</fullName>
        <ecNumber evidence="6">7.6.2.2</ecNumber>
    </recommendedName>
    <alternativeName>
        <fullName evidence="29">Multidrug resistance-associated protein 5</fullName>
    </alternativeName>
</protein>
<keyword evidence="13" id="KW-0967">Endosome</keyword>
<comment type="similarity">
    <text evidence="5">Belongs to the ABC transporter superfamily. ABCC family. Conjugate transporter (TC 3.A.1.208) subfamily.</text>
</comment>
<dbReference type="GO" id="GO:0005796">
    <property type="term" value="C:Golgi lumen"/>
    <property type="evidence" value="ECO:0007669"/>
    <property type="project" value="UniProtKB-SubCell"/>
</dbReference>
<dbReference type="Proteomes" id="UP000694621">
    <property type="component" value="Unplaced"/>
</dbReference>
<keyword evidence="8" id="KW-1003">Cell membrane</keyword>
<evidence type="ECO:0000256" key="11">
    <source>
        <dbReference type="ARBA" id="ARBA00022737"/>
    </source>
</evidence>
<comment type="catalytic activity">
    <reaction evidence="21">
        <text>ATP + H2O + xenobioticSide 1 = ADP + phosphate + xenobioticSide 2.</text>
        <dbReference type="EC" id="7.6.2.2"/>
    </reaction>
</comment>
<keyword evidence="14" id="KW-0067">ATP-binding</keyword>
<evidence type="ECO:0000256" key="4">
    <source>
        <dbReference type="ARBA" id="ARBA00004608"/>
    </source>
</evidence>
<feature type="transmembrane region" description="Helical" evidence="31">
    <location>
        <begin position="846"/>
        <end position="868"/>
    </location>
</feature>
<evidence type="ECO:0000256" key="26">
    <source>
        <dbReference type="ARBA" id="ARBA00052708"/>
    </source>
</evidence>
<name>A0A8B9KYR0_ASTMX</name>
<dbReference type="AlphaFoldDB" id="A0A8B9KYR0"/>
<keyword evidence="15" id="KW-1278">Translocase</keyword>
<evidence type="ECO:0000256" key="20">
    <source>
        <dbReference type="ARBA" id="ARBA00023769"/>
    </source>
</evidence>
<evidence type="ECO:0000256" key="7">
    <source>
        <dbReference type="ARBA" id="ARBA00022448"/>
    </source>
</evidence>
<gene>
    <name evidence="34" type="primary">rnpepl1</name>
</gene>
<dbReference type="GO" id="GO:0016323">
    <property type="term" value="C:basolateral plasma membrane"/>
    <property type="evidence" value="ECO:0007669"/>
    <property type="project" value="UniProtKB-SubCell"/>
</dbReference>
<evidence type="ECO:0000256" key="31">
    <source>
        <dbReference type="SAM" id="Phobius"/>
    </source>
</evidence>
<keyword evidence="11" id="KW-0677">Repeat</keyword>
<dbReference type="FunFam" id="1.20.1560.10:FF:000015">
    <property type="entry name" value="multidrug resistance-associated protein 5 isoform X1"/>
    <property type="match status" value="1"/>
</dbReference>
<keyword evidence="18 31" id="KW-0472">Membrane</keyword>
<evidence type="ECO:0000256" key="30">
    <source>
        <dbReference type="SAM" id="MobiDB-lite"/>
    </source>
</evidence>
<comment type="catalytic activity">
    <reaction evidence="23">
        <text>N-acetyl-L-aspartyl-L-glutamate(in) + ATP + H2O = N-acetyl-L-aspartyl-L-glutamate(out) + ADP + phosphate + H(+)</text>
        <dbReference type="Rhea" id="RHEA:66728"/>
        <dbReference type="ChEBI" id="CHEBI:15377"/>
        <dbReference type="ChEBI" id="CHEBI:15378"/>
        <dbReference type="ChEBI" id="CHEBI:30616"/>
        <dbReference type="ChEBI" id="CHEBI:43474"/>
        <dbReference type="ChEBI" id="CHEBI:76931"/>
        <dbReference type="ChEBI" id="CHEBI:456216"/>
    </reaction>
    <physiologicalReaction direction="left-to-right" evidence="23">
        <dbReference type="Rhea" id="RHEA:66729"/>
    </physiologicalReaction>
</comment>
<evidence type="ECO:0000256" key="5">
    <source>
        <dbReference type="ARBA" id="ARBA00009726"/>
    </source>
</evidence>
<dbReference type="InterPro" id="IPR017871">
    <property type="entry name" value="ABC_transporter-like_CS"/>
</dbReference>
<dbReference type="SUPFAM" id="SSF52540">
    <property type="entry name" value="P-loop containing nucleoside triphosphate hydrolases"/>
    <property type="match status" value="2"/>
</dbReference>
<dbReference type="EC" id="7.6.2.2" evidence="6"/>
<dbReference type="GO" id="GO:0016324">
    <property type="term" value="C:apical plasma membrane"/>
    <property type="evidence" value="ECO:0007669"/>
    <property type="project" value="UniProtKB-SubCell"/>
</dbReference>
<feature type="domain" description="ABC transmembrane type-1" evidence="33">
    <location>
        <begin position="579"/>
        <end position="858"/>
    </location>
</feature>
<evidence type="ECO:0000313" key="34">
    <source>
        <dbReference type="Ensembl" id="ENSAMXP00005043732.1"/>
    </source>
</evidence>
<evidence type="ECO:0000256" key="16">
    <source>
        <dbReference type="ARBA" id="ARBA00022989"/>
    </source>
</evidence>
<feature type="compositionally biased region" description="Polar residues" evidence="30">
    <location>
        <begin position="521"/>
        <end position="537"/>
    </location>
</feature>
<evidence type="ECO:0000256" key="1">
    <source>
        <dbReference type="ARBA" id="ARBA00004424"/>
    </source>
</evidence>
<feature type="region of interest" description="Disordered" evidence="30">
    <location>
        <begin position="520"/>
        <end position="552"/>
    </location>
</feature>
<evidence type="ECO:0000256" key="19">
    <source>
        <dbReference type="ARBA" id="ARBA00023180"/>
    </source>
</evidence>
<dbReference type="CDD" id="cd18592">
    <property type="entry name" value="ABC_6TM_MRP5_8_9_D1"/>
    <property type="match status" value="1"/>
</dbReference>
<feature type="domain" description="ABC transmembrane type-1" evidence="33">
    <location>
        <begin position="1"/>
        <end position="185"/>
    </location>
</feature>
<feature type="transmembrane region" description="Helical" evidence="31">
    <location>
        <begin position="712"/>
        <end position="730"/>
    </location>
</feature>
<comment type="subcellular location">
    <subcellularLocation>
        <location evidence="1">Apical cell membrane</location>
        <topology evidence="1">Multi-pass membrane protein</topology>
    </subcellularLocation>
    <subcellularLocation>
        <location evidence="3">Basolateral cell membrane</location>
        <topology evidence="3">Multi-pass membrane protein</topology>
    </subcellularLocation>
    <subcellularLocation>
        <location evidence="2">Cytoplasmic granule</location>
    </subcellularLocation>
    <subcellularLocation>
        <location evidence="4">Endosome membrane</location>
    </subcellularLocation>
    <subcellularLocation>
        <location evidence="20">Golgi apparatus lumen</location>
    </subcellularLocation>
</comment>
<dbReference type="CDD" id="cd18599">
    <property type="entry name" value="ABC_6TM_MRP5_8_9_D2"/>
    <property type="match status" value="1"/>
</dbReference>
<evidence type="ECO:0000256" key="12">
    <source>
        <dbReference type="ARBA" id="ARBA00022741"/>
    </source>
</evidence>
<dbReference type="GO" id="GO:0005524">
    <property type="term" value="F:ATP binding"/>
    <property type="evidence" value="ECO:0007669"/>
    <property type="project" value="UniProtKB-KW"/>
</dbReference>
<dbReference type="PROSITE" id="PS00211">
    <property type="entry name" value="ABC_TRANSPORTER_1"/>
    <property type="match status" value="1"/>
</dbReference>
<dbReference type="SUPFAM" id="SSF90123">
    <property type="entry name" value="ABC transporter transmembrane region"/>
    <property type="match status" value="2"/>
</dbReference>
<keyword evidence="7" id="KW-0813">Transport</keyword>
<dbReference type="GO" id="GO:0010008">
    <property type="term" value="C:endosome membrane"/>
    <property type="evidence" value="ECO:0007669"/>
    <property type="project" value="UniProtKB-SubCell"/>
</dbReference>
<evidence type="ECO:0000256" key="28">
    <source>
        <dbReference type="ARBA" id="ARBA00069159"/>
    </source>
</evidence>
<comment type="catalytic activity">
    <reaction evidence="22">
        <text>(2S)-2-[5-amino-1-(beta-D-ribosyl)imidazole-4-carboxamido]succinate(in) + ATP + H2O = (2S)-2-[5-amino-1-(beta-D-ribosyl)imidazole-4-carboxamido]succinate(out) + ADP + phosphate + H(+)</text>
        <dbReference type="Rhea" id="RHEA:66752"/>
        <dbReference type="ChEBI" id="CHEBI:15377"/>
        <dbReference type="ChEBI" id="CHEBI:15378"/>
        <dbReference type="ChEBI" id="CHEBI:30616"/>
        <dbReference type="ChEBI" id="CHEBI:43474"/>
        <dbReference type="ChEBI" id="CHEBI:167466"/>
        <dbReference type="ChEBI" id="CHEBI:456216"/>
    </reaction>
    <physiologicalReaction direction="left-to-right" evidence="22">
        <dbReference type="Rhea" id="RHEA:66753"/>
    </physiologicalReaction>
</comment>
<dbReference type="InterPro" id="IPR011527">
    <property type="entry name" value="ABC1_TM_dom"/>
</dbReference>
<comment type="catalytic activity">
    <reaction evidence="26">
        <text>N-acetyl-L-aspartate(in) + ATP + H2O = N-acetyl-L-aspartate(out) + ADP + phosphate + H(+)</text>
        <dbReference type="Rhea" id="RHEA:66744"/>
        <dbReference type="ChEBI" id="CHEBI:15377"/>
        <dbReference type="ChEBI" id="CHEBI:15378"/>
        <dbReference type="ChEBI" id="CHEBI:16953"/>
        <dbReference type="ChEBI" id="CHEBI:30616"/>
        <dbReference type="ChEBI" id="CHEBI:43474"/>
        <dbReference type="ChEBI" id="CHEBI:456216"/>
    </reaction>
    <physiologicalReaction direction="left-to-right" evidence="26">
        <dbReference type="Rhea" id="RHEA:66745"/>
    </physiologicalReaction>
</comment>
<evidence type="ECO:0000256" key="9">
    <source>
        <dbReference type="ARBA" id="ARBA00022553"/>
    </source>
</evidence>
<evidence type="ECO:0000259" key="33">
    <source>
        <dbReference type="PROSITE" id="PS50929"/>
    </source>
</evidence>
<comment type="catalytic activity">
    <reaction evidence="24">
        <text>3',5'-cyclic AMP(in) + ATP + H2O = 3',5'-cyclic AMP(out) + ADP + phosphate + H(+)</text>
        <dbReference type="Rhea" id="RHEA:66184"/>
        <dbReference type="ChEBI" id="CHEBI:15377"/>
        <dbReference type="ChEBI" id="CHEBI:15378"/>
        <dbReference type="ChEBI" id="CHEBI:30616"/>
        <dbReference type="ChEBI" id="CHEBI:43474"/>
        <dbReference type="ChEBI" id="CHEBI:58165"/>
        <dbReference type="ChEBI" id="CHEBI:456216"/>
    </reaction>
    <physiologicalReaction direction="left-to-right" evidence="24">
        <dbReference type="Rhea" id="RHEA:66185"/>
    </physiologicalReaction>
</comment>
<keyword evidence="19" id="KW-0325">Glycoprotein</keyword>
<dbReference type="PROSITE" id="PS50929">
    <property type="entry name" value="ABC_TM1F"/>
    <property type="match status" value="2"/>
</dbReference>
<feature type="transmembrane region" description="Helical" evidence="31">
    <location>
        <begin position="156"/>
        <end position="173"/>
    </location>
</feature>
<proteinExistence type="inferred from homology"/>
<keyword evidence="12" id="KW-0547">Nucleotide-binding</keyword>
<evidence type="ECO:0000256" key="8">
    <source>
        <dbReference type="ARBA" id="ARBA00022475"/>
    </source>
</evidence>
<evidence type="ECO:0000256" key="14">
    <source>
        <dbReference type="ARBA" id="ARBA00022840"/>
    </source>
</evidence>
<comment type="catalytic activity">
    <reaction evidence="25">
        <text>N-acetyl-L-aspartyl-L-glutamyl-L-glutamate(in) + ATP + H2O = N-acetyl-L-aspartyl-L-glutamyl-L-glutamate(out) + ADP + phosphate + H(+)</text>
        <dbReference type="Rhea" id="RHEA:66732"/>
        <dbReference type="ChEBI" id="CHEBI:15377"/>
        <dbReference type="ChEBI" id="CHEBI:15378"/>
        <dbReference type="ChEBI" id="CHEBI:30616"/>
        <dbReference type="ChEBI" id="CHEBI:43474"/>
        <dbReference type="ChEBI" id="CHEBI:76935"/>
        <dbReference type="ChEBI" id="CHEBI:456216"/>
    </reaction>
    <physiologicalReaction direction="left-to-right" evidence="25">
        <dbReference type="Rhea" id="RHEA:66733"/>
    </physiologicalReaction>
</comment>
<dbReference type="InterPro" id="IPR003593">
    <property type="entry name" value="AAA+_ATPase"/>
</dbReference>
<evidence type="ECO:0000256" key="22">
    <source>
        <dbReference type="ARBA" id="ARBA00050661"/>
    </source>
</evidence>
<dbReference type="Pfam" id="PF00664">
    <property type="entry name" value="ABC_membrane"/>
    <property type="match status" value="2"/>
</dbReference>
<evidence type="ECO:0000256" key="23">
    <source>
        <dbReference type="ARBA" id="ARBA00050745"/>
    </source>
</evidence>
<dbReference type="Pfam" id="PF00005">
    <property type="entry name" value="ABC_tran"/>
    <property type="match status" value="1"/>
</dbReference>
<evidence type="ECO:0000256" key="25">
    <source>
        <dbReference type="ARBA" id="ARBA00052576"/>
    </source>
</evidence>
<evidence type="ECO:0000256" key="18">
    <source>
        <dbReference type="ARBA" id="ARBA00023136"/>
    </source>
</evidence>
<keyword evidence="16 31" id="KW-1133">Transmembrane helix</keyword>
<dbReference type="InterPro" id="IPR003439">
    <property type="entry name" value="ABC_transporter-like_ATP-bd"/>
</dbReference>
<evidence type="ECO:0000256" key="10">
    <source>
        <dbReference type="ARBA" id="ARBA00022692"/>
    </source>
</evidence>
<dbReference type="Gene3D" id="1.20.1560.10">
    <property type="entry name" value="ABC transporter type 1, transmembrane domain"/>
    <property type="match status" value="2"/>
</dbReference>
<evidence type="ECO:0000256" key="21">
    <source>
        <dbReference type="ARBA" id="ARBA00034018"/>
    </source>
</evidence>
<reference evidence="34" key="1">
    <citation type="submission" date="2025-08" db="UniProtKB">
        <authorList>
            <consortium name="Ensembl"/>
        </authorList>
    </citation>
    <scope>IDENTIFICATION</scope>
</reference>
<evidence type="ECO:0000256" key="27">
    <source>
        <dbReference type="ARBA" id="ARBA00052963"/>
    </source>
</evidence>
<evidence type="ECO:0000256" key="29">
    <source>
        <dbReference type="ARBA" id="ARBA00082793"/>
    </source>
</evidence>
<keyword evidence="10 31" id="KW-0812">Transmembrane</keyword>
<accession>A0A8B9KYR0</accession>
<evidence type="ECO:0000313" key="35">
    <source>
        <dbReference type="Proteomes" id="UP000694621"/>
    </source>
</evidence>
<dbReference type="Ensembl" id="ENSAMXT00005047535.1">
    <property type="protein sequence ID" value="ENSAMXP00005043732.1"/>
    <property type="gene ID" value="ENSAMXG00005019521.1"/>
</dbReference>
<dbReference type="GO" id="GO:0008559">
    <property type="term" value="F:ABC-type xenobiotic transporter activity"/>
    <property type="evidence" value="ECO:0007669"/>
    <property type="project" value="UniProtKB-EC"/>
</dbReference>
<evidence type="ECO:0000256" key="24">
    <source>
        <dbReference type="ARBA" id="ARBA00051604"/>
    </source>
</evidence>
<evidence type="ECO:0000256" key="3">
    <source>
        <dbReference type="ARBA" id="ARBA00004554"/>
    </source>
</evidence>
<dbReference type="GO" id="GO:0016887">
    <property type="term" value="F:ATP hydrolysis activity"/>
    <property type="evidence" value="ECO:0007669"/>
    <property type="project" value="InterPro"/>
</dbReference>
<feature type="transmembrane region" description="Helical" evidence="31">
    <location>
        <begin position="44"/>
        <end position="62"/>
    </location>
</feature>
<evidence type="ECO:0000256" key="15">
    <source>
        <dbReference type="ARBA" id="ARBA00022967"/>
    </source>
</evidence>
<feature type="domain" description="ABC transporter" evidence="32">
    <location>
        <begin position="285"/>
        <end position="508"/>
    </location>
</feature>
<dbReference type="PANTHER" id="PTHR24223:SF196">
    <property type="entry name" value="ATP-BINDING CASSETTE SUB-FAMILY C MEMBER 5"/>
    <property type="match status" value="1"/>
</dbReference>
<feature type="transmembrane region" description="Helical" evidence="31">
    <location>
        <begin position="629"/>
        <end position="647"/>
    </location>
</feature>
<dbReference type="PROSITE" id="PS50893">
    <property type="entry name" value="ABC_TRANSPORTER_2"/>
    <property type="match status" value="1"/>
</dbReference>
<evidence type="ECO:0000256" key="17">
    <source>
        <dbReference type="ARBA" id="ARBA00023034"/>
    </source>
</evidence>